<protein>
    <submittedName>
        <fullName evidence="2">Phosphoesterase PA-phosphatase</fullName>
    </submittedName>
</protein>
<sequence>MAGRKKETTIQVTGGNGKALSVYILATVLWMVAIAWLSLVPAPPDLGGVFGWDKLQHAVAYAVLTFLTGRVFSAISPRPLRAWGGALLFAITLGFGLEVAQELFTIGRRGDPADILANSLGALAGCVSGHFTLRRRRGDAGDRLDSEV</sequence>
<dbReference type="NCBIfam" id="NF037970">
    <property type="entry name" value="vanZ_1"/>
    <property type="match status" value="1"/>
</dbReference>
<evidence type="ECO:0000313" key="2">
    <source>
        <dbReference type="EMBL" id="ALC16684.1"/>
    </source>
</evidence>
<feature type="transmembrane region" description="Helical" evidence="1">
    <location>
        <begin position="20"/>
        <end position="38"/>
    </location>
</feature>
<dbReference type="Proteomes" id="UP000057158">
    <property type="component" value="Chromosome"/>
</dbReference>
<dbReference type="AlphaFoldDB" id="A0A0M4D1J6"/>
<name>A0A0M4D1J6_9BACT</name>
<gene>
    <name evidence="2" type="ORF">DSOUD_1913</name>
</gene>
<dbReference type="STRING" id="1603606.DSOUD_1913"/>
<dbReference type="PANTHER" id="PTHR28008:SF1">
    <property type="entry name" value="DOMAIN PROTEIN, PUTATIVE (AFU_ORTHOLOGUE AFUA_3G10980)-RELATED"/>
    <property type="match status" value="1"/>
</dbReference>
<keyword evidence="1" id="KW-1133">Transmembrane helix</keyword>
<evidence type="ECO:0000256" key="1">
    <source>
        <dbReference type="SAM" id="Phobius"/>
    </source>
</evidence>
<dbReference type="RefSeq" id="WP_157671825.1">
    <property type="nucleotide sequence ID" value="NZ_CP010802.1"/>
</dbReference>
<dbReference type="PATRIC" id="fig|1603606.3.peg.2073"/>
<proteinExistence type="predicted"/>
<accession>A0A0M4D1J6</accession>
<evidence type="ECO:0000313" key="3">
    <source>
        <dbReference type="Proteomes" id="UP000057158"/>
    </source>
</evidence>
<keyword evidence="1" id="KW-0812">Transmembrane</keyword>
<keyword evidence="3" id="KW-1185">Reference proteome</keyword>
<organism evidence="2 3">
    <name type="scientific">Desulfuromonas soudanensis</name>
    <dbReference type="NCBI Taxonomy" id="1603606"/>
    <lineage>
        <taxon>Bacteria</taxon>
        <taxon>Pseudomonadati</taxon>
        <taxon>Thermodesulfobacteriota</taxon>
        <taxon>Desulfuromonadia</taxon>
        <taxon>Desulfuromonadales</taxon>
        <taxon>Desulfuromonadaceae</taxon>
        <taxon>Desulfuromonas</taxon>
    </lineage>
</organism>
<dbReference type="PANTHER" id="PTHR28008">
    <property type="entry name" value="DOMAIN PROTEIN, PUTATIVE (AFU_ORTHOLOGUE AFUA_3G10980)-RELATED"/>
    <property type="match status" value="1"/>
</dbReference>
<keyword evidence="1" id="KW-0472">Membrane</keyword>
<reference evidence="2 3" key="1">
    <citation type="submission" date="2015-07" db="EMBL/GenBank/DDBJ databases">
        <title>Isolation and Genomic Characterization of a Novel Halophilic Metal-Reducing Deltaproteobacterium from the Deep Subsurface.</title>
        <authorList>
            <person name="Badalamenti J.P."/>
            <person name="Summers Z.M."/>
            <person name="Gralnick J.A."/>
            <person name="Bond D.R."/>
        </authorList>
    </citation>
    <scope>NUCLEOTIDE SEQUENCE [LARGE SCALE GENOMIC DNA]</scope>
    <source>
        <strain evidence="2 3">WTL</strain>
    </source>
</reference>
<feature type="transmembrane region" description="Helical" evidence="1">
    <location>
        <begin position="115"/>
        <end position="133"/>
    </location>
</feature>
<feature type="transmembrane region" description="Helical" evidence="1">
    <location>
        <begin position="58"/>
        <end position="75"/>
    </location>
</feature>
<feature type="transmembrane region" description="Helical" evidence="1">
    <location>
        <begin position="82"/>
        <end position="100"/>
    </location>
</feature>
<dbReference type="OrthoDB" id="5406033at2"/>
<dbReference type="EMBL" id="CP010802">
    <property type="protein sequence ID" value="ALC16684.1"/>
    <property type="molecule type" value="Genomic_DNA"/>
</dbReference>
<dbReference type="KEGG" id="des:DSOUD_1913"/>